<evidence type="ECO:0000313" key="1">
    <source>
        <dbReference type="EMBL" id="TNV75257.1"/>
    </source>
</evidence>
<organism evidence="1 2">
    <name type="scientific">Halteria grandinella</name>
    <dbReference type="NCBI Taxonomy" id="5974"/>
    <lineage>
        <taxon>Eukaryota</taxon>
        <taxon>Sar</taxon>
        <taxon>Alveolata</taxon>
        <taxon>Ciliophora</taxon>
        <taxon>Intramacronucleata</taxon>
        <taxon>Spirotrichea</taxon>
        <taxon>Stichotrichia</taxon>
        <taxon>Sporadotrichida</taxon>
        <taxon>Halteriidae</taxon>
        <taxon>Halteria</taxon>
    </lineage>
</organism>
<evidence type="ECO:0000313" key="2">
    <source>
        <dbReference type="Proteomes" id="UP000785679"/>
    </source>
</evidence>
<proteinExistence type="predicted"/>
<gene>
    <name evidence="1" type="ORF">FGO68_gene4079</name>
</gene>
<accession>A0A8J8SY86</accession>
<reference evidence="1" key="1">
    <citation type="submission" date="2019-06" db="EMBL/GenBank/DDBJ databases">
        <authorList>
            <person name="Zheng W."/>
        </authorList>
    </citation>
    <scope>NUCLEOTIDE SEQUENCE</scope>
    <source>
        <strain evidence="1">QDHG01</strain>
    </source>
</reference>
<comment type="caution">
    <text evidence="1">The sequence shown here is derived from an EMBL/GenBank/DDBJ whole genome shotgun (WGS) entry which is preliminary data.</text>
</comment>
<sequence length="68" mass="7643">MFLNFVKPEHLDLLIITMDVIRIEINRVITPHLDLLCRSVNSALSDLRSFSIQASHTTLGLLGQAEVL</sequence>
<dbReference type="Proteomes" id="UP000785679">
    <property type="component" value="Unassembled WGS sequence"/>
</dbReference>
<protein>
    <submittedName>
        <fullName evidence="1">Uncharacterized protein</fullName>
    </submittedName>
</protein>
<dbReference type="AlphaFoldDB" id="A0A8J8SY86"/>
<name>A0A8J8SY86_HALGN</name>
<keyword evidence="2" id="KW-1185">Reference proteome</keyword>
<dbReference type="EMBL" id="RRYP01016001">
    <property type="protein sequence ID" value="TNV75257.1"/>
    <property type="molecule type" value="Genomic_DNA"/>
</dbReference>